<dbReference type="GO" id="GO:0043165">
    <property type="term" value="P:Gram-negative-bacterium-type cell outer membrane assembly"/>
    <property type="evidence" value="ECO:0007669"/>
    <property type="project" value="InterPro"/>
</dbReference>
<reference evidence="2" key="1">
    <citation type="submission" date="2017-07" db="EMBL/GenBank/DDBJ databases">
        <title>Novel pathways for hydrocarbon cycling and metabolic interdependencies in hydrothermal sediment communities.</title>
        <authorList>
            <person name="Dombrowski N."/>
            <person name="Seitz K."/>
            <person name="Teske A."/>
            <person name="Baker B."/>
        </authorList>
    </citation>
    <scope>NUCLEOTIDE SEQUENCE [LARGE SCALE GENOMIC DNA]</scope>
</reference>
<dbReference type="PROSITE" id="PS51257">
    <property type="entry name" value="PROKAR_LIPOPROTEIN"/>
    <property type="match status" value="1"/>
</dbReference>
<dbReference type="GO" id="GO:0019867">
    <property type="term" value="C:outer membrane"/>
    <property type="evidence" value="ECO:0007669"/>
    <property type="project" value="InterPro"/>
</dbReference>
<name>A0A257LUK6_UNCW3</name>
<dbReference type="Gene3D" id="3.30.160.150">
    <property type="entry name" value="Lipoprotein like domain"/>
    <property type="match status" value="1"/>
</dbReference>
<dbReference type="AlphaFoldDB" id="A0A257LUK6"/>
<evidence type="ECO:0000313" key="2">
    <source>
        <dbReference type="Proteomes" id="UP000216312"/>
    </source>
</evidence>
<dbReference type="EMBL" id="NMUJ01000022">
    <property type="protein sequence ID" value="OYV03110.1"/>
    <property type="molecule type" value="Genomic_DNA"/>
</dbReference>
<accession>A0A257LUK6</accession>
<evidence type="ECO:0000313" key="1">
    <source>
        <dbReference type="EMBL" id="OYV03110.1"/>
    </source>
</evidence>
<proteinExistence type="predicted"/>
<dbReference type="Pfam" id="PF04390">
    <property type="entry name" value="LptE"/>
    <property type="match status" value="1"/>
</dbReference>
<sequence>MHDRVIKSITLLTILVTACVYSFTGFVPPGRETIYIYPFGNETTRYGLENLIMEKIQAAFISDGRVKLVSEDKAKIKLKGVITGYERTVFSYTGTDEVEQYRLTVRVELTLLQDTVTLWQHTLTRWVNYPPDKDEDIALEQLCTELGNDVVHGVIEGW</sequence>
<protein>
    <submittedName>
        <fullName evidence="1">Uncharacterized protein</fullName>
    </submittedName>
</protein>
<dbReference type="InterPro" id="IPR007485">
    <property type="entry name" value="LPS_assembly_LptE"/>
</dbReference>
<dbReference type="Proteomes" id="UP000216312">
    <property type="component" value="Unassembled WGS sequence"/>
</dbReference>
<gene>
    <name evidence="1" type="ORF">CGW93_02420</name>
</gene>
<comment type="caution">
    <text evidence="1">The sequence shown here is derived from an EMBL/GenBank/DDBJ whole genome shotgun (WGS) entry which is preliminary data.</text>
</comment>
<organism evidence="1 2">
    <name type="scientific">candidate division WOR-3 bacterium 4484_18</name>
    <dbReference type="NCBI Taxonomy" id="2020626"/>
    <lineage>
        <taxon>Bacteria</taxon>
        <taxon>Bacteria division WOR-3</taxon>
    </lineage>
</organism>